<dbReference type="EMBL" id="LSRL02000049">
    <property type="protein sequence ID" value="TDG47086.1"/>
    <property type="molecule type" value="Genomic_DNA"/>
</dbReference>
<protein>
    <submittedName>
        <fullName evidence="1">Uncharacterized protein</fullName>
    </submittedName>
</protein>
<dbReference type="OMA" id="NIHCERN"/>
<keyword evidence="2" id="KW-1185">Reference proteome</keyword>
<reference evidence="1 2" key="1">
    <citation type="journal article" date="2019" name="J. Hered.">
        <title>An Improved Genome Assembly for Drosophila navojoa, the Basal Species in the mojavensis Cluster.</title>
        <authorList>
            <person name="Vanderlinde T."/>
            <person name="Dupim E.G."/>
            <person name="Nazario-Yepiz N.O."/>
            <person name="Carvalho A.B."/>
        </authorList>
    </citation>
    <scope>NUCLEOTIDE SEQUENCE [LARGE SCALE GENOMIC DNA]</scope>
    <source>
        <strain evidence="1">Navoj_Jal97</strain>
        <tissue evidence="1">Whole organism</tissue>
    </source>
</reference>
<comment type="caution">
    <text evidence="1">The sequence shown here is derived from an EMBL/GenBank/DDBJ whole genome shotgun (WGS) entry which is preliminary data.</text>
</comment>
<name>A0A484BE11_DRONA</name>
<dbReference type="AlphaFoldDB" id="A0A484BE11"/>
<sequence>MKPNSLNNHFNCPNRNDLERYVCPDALLPNEPRPSKVDLVECSENWDDEPPTPTYNPREYSENNLIIRQLVGGTASERRRFRDMERVRFRRLIQNRR</sequence>
<dbReference type="Proteomes" id="UP000295192">
    <property type="component" value="Unassembled WGS sequence"/>
</dbReference>
<accession>A0A484BE11</accession>
<gene>
    <name evidence="1" type="ORF">AWZ03_006523</name>
</gene>
<proteinExistence type="predicted"/>
<evidence type="ECO:0000313" key="1">
    <source>
        <dbReference type="EMBL" id="TDG47086.1"/>
    </source>
</evidence>
<organism evidence="1 2">
    <name type="scientific">Drosophila navojoa</name>
    <name type="common">Fruit fly</name>
    <dbReference type="NCBI Taxonomy" id="7232"/>
    <lineage>
        <taxon>Eukaryota</taxon>
        <taxon>Metazoa</taxon>
        <taxon>Ecdysozoa</taxon>
        <taxon>Arthropoda</taxon>
        <taxon>Hexapoda</taxon>
        <taxon>Insecta</taxon>
        <taxon>Pterygota</taxon>
        <taxon>Neoptera</taxon>
        <taxon>Endopterygota</taxon>
        <taxon>Diptera</taxon>
        <taxon>Brachycera</taxon>
        <taxon>Muscomorpha</taxon>
        <taxon>Ephydroidea</taxon>
        <taxon>Drosophilidae</taxon>
        <taxon>Drosophila</taxon>
    </lineage>
</organism>
<evidence type="ECO:0000313" key="2">
    <source>
        <dbReference type="Proteomes" id="UP000295192"/>
    </source>
</evidence>
<dbReference type="OrthoDB" id="5839404at2759"/>